<dbReference type="InterPro" id="IPR012910">
    <property type="entry name" value="Plug_dom"/>
</dbReference>
<evidence type="ECO:0000256" key="1">
    <source>
        <dbReference type="ARBA" id="ARBA00022729"/>
    </source>
</evidence>
<dbReference type="Gene3D" id="2.170.130.10">
    <property type="entry name" value="TonB-dependent receptor, plug domain"/>
    <property type="match status" value="1"/>
</dbReference>
<dbReference type="GO" id="GO:0009279">
    <property type="term" value="C:cell outer membrane"/>
    <property type="evidence" value="ECO:0007669"/>
    <property type="project" value="TreeGrafter"/>
</dbReference>
<protein>
    <recommendedName>
        <fullName evidence="2">TonB-dependent receptor plug domain-containing protein</fullName>
    </recommendedName>
</protein>
<dbReference type="PANTHER" id="PTHR30069:SF29">
    <property type="entry name" value="HEMOGLOBIN AND HEMOGLOBIN-HAPTOGLOBIN-BINDING PROTEIN 1-RELATED"/>
    <property type="match status" value="1"/>
</dbReference>
<dbReference type="EMBL" id="UINC01066679">
    <property type="protein sequence ID" value="SVB97631.1"/>
    <property type="molecule type" value="Genomic_DNA"/>
</dbReference>
<dbReference type="PANTHER" id="PTHR30069">
    <property type="entry name" value="TONB-DEPENDENT OUTER MEMBRANE RECEPTOR"/>
    <property type="match status" value="1"/>
</dbReference>
<reference evidence="3" key="1">
    <citation type="submission" date="2018-05" db="EMBL/GenBank/DDBJ databases">
        <authorList>
            <person name="Lanie J.A."/>
            <person name="Ng W.-L."/>
            <person name="Kazmierczak K.M."/>
            <person name="Andrzejewski T.M."/>
            <person name="Davidsen T.M."/>
            <person name="Wayne K.J."/>
            <person name="Tettelin H."/>
            <person name="Glass J.I."/>
            <person name="Rusch D."/>
            <person name="Podicherti R."/>
            <person name="Tsui H.-C.T."/>
            <person name="Winkler M.E."/>
        </authorList>
    </citation>
    <scope>NUCLEOTIDE SEQUENCE</scope>
</reference>
<dbReference type="Pfam" id="PF07715">
    <property type="entry name" value="Plug"/>
    <property type="match status" value="1"/>
</dbReference>
<dbReference type="InterPro" id="IPR039426">
    <property type="entry name" value="TonB-dep_rcpt-like"/>
</dbReference>
<proteinExistence type="predicted"/>
<sequence length="156" mass="16910">MRLQSLFLCSLISILLNGQLFAEYEEVVVSAKKIESLTYWVDDFSVFSLSSEDIKKLDPQHPKQIFTRIPGIWISRGSGQEHLTAIRSPVLTGPGACGSFLILENGIPIRPSGFCNVNGLLEANSEVAGKIEVIKGPASSLYGANAMHGLINIIPP</sequence>
<feature type="non-terminal residue" evidence="3">
    <location>
        <position position="156"/>
    </location>
</feature>
<dbReference type="PROSITE" id="PS52016">
    <property type="entry name" value="TONB_DEPENDENT_REC_3"/>
    <property type="match status" value="1"/>
</dbReference>
<dbReference type="AlphaFoldDB" id="A0A382IG50"/>
<name>A0A382IG50_9ZZZZ</name>
<accession>A0A382IG50</accession>
<evidence type="ECO:0000313" key="3">
    <source>
        <dbReference type="EMBL" id="SVB97631.1"/>
    </source>
</evidence>
<organism evidence="3">
    <name type="scientific">marine metagenome</name>
    <dbReference type="NCBI Taxonomy" id="408172"/>
    <lineage>
        <taxon>unclassified sequences</taxon>
        <taxon>metagenomes</taxon>
        <taxon>ecological metagenomes</taxon>
    </lineage>
</organism>
<dbReference type="SUPFAM" id="SSF56935">
    <property type="entry name" value="Porins"/>
    <property type="match status" value="1"/>
</dbReference>
<evidence type="ECO:0000259" key="2">
    <source>
        <dbReference type="Pfam" id="PF07715"/>
    </source>
</evidence>
<keyword evidence="1" id="KW-0732">Signal</keyword>
<feature type="domain" description="TonB-dependent receptor plug" evidence="2">
    <location>
        <begin position="45"/>
        <end position="149"/>
    </location>
</feature>
<gene>
    <name evidence="3" type="ORF">METZ01_LOCUS250485</name>
</gene>
<dbReference type="InterPro" id="IPR037066">
    <property type="entry name" value="Plug_dom_sf"/>
</dbReference>
<dbReference type="GO" id="GO:0015344">
    <property type="term" value="F:siderophore uptake transmembrane transporter activity"/>
    <property type="evidence" value="ECO:0007669"/>
    <property type="project" value="TreeGrafter"/>
</dbReference>
<dbReference type="GO" id="GO:0044718">
    <property type="term" value="P:siderophore transmembrane transport"/>
    <property type="evidence" value="ECO:0007669"/>
    <property type="project" value="TreeGrafter"/>
</dbReference>